<dbReference type="InterPro" id="IPR022669">
    <property type="entry name" value="Ribosomal_uL2_C"/>
</dbReference>
<dbReference type="PROSITE" id="PS00467">
    <property type="entry name" value="RIBOSOMAL_L2"/>
    <property type="match status" value="1"/>
</dbReference>
<dbReference type="PANTHER" id="PTHR13691:SF5">
    <property type="entry name" value="LARGE RIBOSOMAL SUBUNIT PROTEIN UL2M"/>
    <property type="match status" value="1"/>
</dbReference>
<organism evidence="7">
    <name type="scientific">Apicomplexa sp. WK-2018_Corallicola</name>
    <dbReference type="NCBI Taxonomy" id="2304055"/>
    <lineage>
        <taxon>Eukaryota</taxon>
        <taxon>Sar</taxon>
        <taxon>Alveolata</taxon>
        <taxon>Apicomplexa</taxon>
    </lineage>
</organism>
<evidence type="ECO:0000256" key="2">
    <source>
        <dbReference type="ARBA" id="ARBA00022980"/>
    </source>
</evidence>
<accession>A0A346KN96</accession>
<comment type="similarity">
    <text evidence="1">Belongs to the universal ribosomal protein uL2 family.</text>
</comment>
<dbReference type="AlphaFoldDB" id="A0A346KN96"/>
<dbReference type="PANTHER" id="PTHR13691">
    <property type="entry name" value="RIBOSOMAL PROTEIN L2"/>
    <property type="match status" value="1"/>
</dbReference>
<dbReference type="Gene3D" id="4.10.950.10">
    <property type="entry name" value="Ribosomal protein L2, domain 3"/>
    <property type="match status" value="1"/>
</dbReference>
<dbReference type="InterPro" id="IPR022666">
    <property type="entry name" value="Ribosomal_uL2_RNA-bd_dom"/>
</dbReference>
<feature type="compositionally biased region" description="Basic residues" evidence="4">
    <location>
        <begin position="259"/>
        <end position="275"/>
    </location>
</feature>
<dbReference type="GO" id="GO:0003735">
    <property type="term" value="F:structural constituent of ribosome"/>
    <property type="evidence" value="ECO:0007669"/>
    <property type="project" value="InterPro"/>
</dbReference>
<sequence length="275" mass="30278">MKSYLPITPGLRHRKLSNYPSSNIVMPKSLKSSWKRAFGRNNRGCITSLHKGGGHKKVFKHIDFWYANYGKDAESAIILDIQYDSFRSSYIALILFLDGTLKGTKKYILLTNNLKRGHLLFFGPNAPIQEGNSIPLYLVPLGSSIYNIELIPNKGAALVRAGGSKAQLIALDTKYATIKLPSGEMRLISKHAYCVLGSVSHSTNALQRLGKAGSSRHKSRRPVVRGVAMNPCDHPHGGGEGRSPIGRKLPYTHFGKPGRGIKTRGSKKPSSRYIL</sequence>
<name>A0A346KN96_9APIC</name>
<protein>
    <submittedName>
        <fullName evidence="7">Rpl2</fullName>
    </submittedName>
</protein>
<dbReference type="InterPro" id="IPR005880">
    <property type="entry name" value="Ribosomal_uL2_bac/org-type"/>
</dbReference>
<dbReference type="InterPro" id="IPR002171">
    <property type="entry name" value="Ribosomal_uL2"/>
</dbReference>
<dbReference type="FunFam" id="4.10.950.10:FF:000001">
    <property type="entry name" value="50S ribosomal protein L2"/>
    <property type="match status" value="1"/>
</dbReference>
<dbReference type="SMART" id="SM01383">
    <property type="entry name" value="Ribosomal_L2"/>
    <property type="match status" value="1"/>
</dbReference>
<keyword evidence="3" id="KW-0687">Ribonucleoprotein</keyword>
<evidence type="ECO:0000256" key="1">
    <source>
        <dbReference type="ARBA" id="ARBA00005636"/>
    </source>
</evidence>
<evidence type="ECO:0000259" key="5">
    <source>
        <dbReference type="SMART" id="SM01382"/>
    </source>
</evidence>
<dbReference type="Gene3D" id="2.30.30.30">
    <property type="match status" value="1"/>
</dbReference>
<dbReference type="SUPFAM" id="SSF50249">
    <property type="entry name" value="Nucleic acid-binding proteins"/>
    <property type="match status" value="1"/>
</dbReference>
<dbReference type="PIRSF" id="PIRSF002158">
    <property type="entry name" value="Ribosomal_L2"/>
    <property type="match status" value="1"/>
</dbReference>
<feature type="domain" description="Large ribosomal subunit protein uL2 RNA-binding" evidence="6">
    <location>
        <begin position="39"/>
        <end position="122"/>
    </location>
</feature>
<evidence type="ECO:0000313" key="7">
    <source>
        <dbReference type="EMBL" id="AXP85387.1"/>
    </source>
</evidence>
<dbReference type="Gene3D" id="2.40.50.140">
    <property type="entry name" value="Nucleic acid-binding proteins"/>
    <property type="match status" value="1"/>
</dbReference>
<gene>
    <name evidence="7" type="primary">rpl2</name>
</gene>
<dbReference type="GO" id="GO:0016740">
    <property type="term" value="F:transferase activity"/>
    <property type="evidence" value="ECO:0007669"/>
    <property type="project" value="InterPro"/>
</dbReference>
<dbReference type="GO" id="GO:0005762">
    <property type="term" value="C:mitochondrial large ribosomal subunit"/>
    <property type="evidence" value="ECO:0007669"/>
    <property type="project" value="TreeGrafter"/>
</dbReference>
<evidence type="ECO:0000256" key="3">
    <source>
        <dbReference type="ARBA" id="ARBA00023274"/>
    </source>
</evidence>
<dbReference type="Pfam" id="PF00181">
    <property type="entry name" value="Ribosomal_L2_N"/>
    <property type="match status" value="1"/>
</dbReference>
<dbReference type="GO" id="GO:0032543">
    <property type="term" value="P:mitochondrial translation"/>
    <property type="evidence" value="ECO:0007669"/>
    <property type="project" value="TreeGrafter"/>
</dbReference>
<dbReference type="InterPro" id="IPR022671">
    <property type="entry name" value="Ribosomal_uL2_CS"/>
</dbReference>
<feature type="region of interest" description="Disordered" evidence="4">
    <location>
        <begin position="227"/>
        <end position="275"/>
    </location>
</feature>
<keyword evidence="2" id="KW-0689">Ribosomal protein</keyword>
<dbReference type="SMART" id="SM01382">
    <property type="entry name" value="Ribosomal_L2_C"/>
    <property type="match status" value="1"/>
</dbReference>
<proteinExistence type="inferred from homology"/>
<dbReference type="NCBIfam" id="TIGR01171">
    <property type="entry name" value="rplB_bact"/>
    <property type="match status" value="1"/>
</dbReference>
<dbReference type="GO" id="GO:0003723">
    <property type="term" value="F:RNA binding"/>
    <property type="evidence" value="ECO:0007669"/>
    <property type="project" value="InterPro"/>
</dbReference>
<dbReference type="Pfam" id="PF03947">
    <property type="entry name" value="Ribosomal_L2_C"/>
    <property type="match status" value="1"/>
</dbReference>
<reference evidence="7" key="1">
    <citation type="submission" date="2018-05" db="EMBL/GenBank/DDBJ databases">
        <title>A widespread coral-associated apicomplexan with an unusual plastid.</title>
        <authorList>
            <person name="Kwong W.K."/>
            <person name="Keeling P.J."/>
        </authorList>
    </citation>
    <scope>NUCLEOTIDE SEQUENCE</scope>
</reference>
<evidence type="ECO:0000259" key="6">
    <source>
        <dbReference type="SMART" id="SM01383"/>
    </source>
</evidence>
<dbReference type="InterPro" id="IPR014722">
    <property type="entry name" value="Rib_uL2_dom2"/>
</dbReference>
<evidence type="ECO:0000256" key="4">
    <source>
        <dbReference type="SAM" id="MobiDB-lite"/>
    </source>
</evidence>
<dbReference type="EMBL" id="MH304845">
    <property type="protein sequence ID" value="AXP85387.1"/>
    <property type="molecule type" value="Genomic_DNA"/>
</dbReference>
<dbReference type="InterPro" id="IPR008991">
    <property type="entry name" value="Translation_prot_SH3-like_sf"/>
</dbReference>
<dbReference type="SUPFAM" id="SSF50104">
    <property type="entry name" value="Translation proteins SH3-like domain"/>
    <property type="match status" value="1"/>
</dbReference>
<dbReference type="InterPro" id="IPR014726">
    <property type="entry name" value="Ribosomal_uL2_dom3"/>
</dbReference>
<dbReference type="InterPro" id="IPR012340">
    <property type="entry name" value="NA-bd_OB-fold"/>
</dbReference>
<feature type="domain" description="Large ribosomal subunit protein uL2 C-terminal" evidence="5">
    <location>
        <begin position="128"/>
        <end position="257"/>
    </location>
</feature>